<comment type="similarity">
    <text evidence="11">Belongs to the NAD-dependent DNA ligase family. LigA subfamily.</text>
</comment>
<dbReference type="InterPro" id="IPR004149">
    <property type="entry name" value="Znf_DNAligase_C4"/>
</dbReference>
<dbReference type="InterPro" id="IPR033136">
    <property type="entry name" value="DNA_ligase_CS"/>
</dbReference>
<evidence type="ECO:0000256" key="4">
    <source>
        <dbReference type="ARBA" id="ARBA00022723"/>
    </source>
</evidence>
<evidence type="ECO:0000313" key="15">
    <source>
        <dbReference type="Proteomes" id="UP001460888"/>
    </source>
</evidence>
<dbReference type="InterPro" id="IPR010994">
    <property type="entry name" value="RuvA_2-like"/>
</dbReference>
<comment type="caution">
    <text evidence="14">The sequence shown here is derived from an EMBL/GenBank/DDBJ whole genome shotgun (WGS) entry which is preliminary data.</text>
</comment>
<keyword evidence="2 11" id="KW-0436">Ligase</keyword>
<feature type="binding site" evidence="11">
    <location>
        <begin position="35"/>
        <end position="39"/>
    </location>
    <ligand>
        <name>NAD(+)</name>
        <dbReference type="ChEBI" id="CHEBI:57540"/>
    </ligand>
</feature>
<dbReference type="Gene3D" id="6.20.10.30">
    <property type="match status" value="1"/>
</dbReference>
<dbReference type="Gene3D" id="1.10.150.20">
    <property type="entry name" value="5' to 3' exonuclease, C-terminal subdomain"/>
    <property type="match status" value="2"/>
</dbReference>
<dbReference type="InterPro" id="IPR012340">
    <property type="entry name" value="NA-bd_OB-fold"/>
</dbReference>
<evidence type="ECO:0000256" key="6">
    <source>
        <dbReference type="ARBA" id="ARBA00022833"/>
    </source>
</evidence>
<feature type="active site" description="N6-AMP-lysine intermediate" evidence="11">
    <location>
        <position position="117"/>
    </location>
</feature>
<keyword evidence="8 11" id="KW-0520">NAD</keyword>
<dbReference type="SMART" id="SM00532">
    <property type="entry name" value="LIGANc"/>
    <property type="match status" value="1"/>
</dbReference>
<dbReference type="EMBL" id="APND01000001">
    <property type="protein sequence ID" value="MES1927807.1"/>
    <property type="molecule type" value="Genomic_DNA"/>
</dbReference>
<comment type="function">
    <text evidence="1 11">DNA ligase that catalyzes the formation of phosphodiester linkages between 5'-phosphoryl and 3'-hydroxyl groups in double-stranded DNA using NAD as a coenzyme and as the energy source for the reaction. It is essential for DNA replication and repair of damaged DNA.</text>
</comment>
<evidence type="ECO:0000256" key="8">
    <source>
        <dbReference type="ARBA" id="ARBA00023027"/>
    </source>
</evidence>
<feature type="compositionally biased region" description="Basic and acidic residues" evidence="12">
    <location>
        <begin position="7"/>
        <end position="30"/>
    </location>
</feature>
<dbReference type="SUPFAM" id="SSF50249">
    <property type="entry name" value="Nucleic acid-binding proteins"/>
    <property type="match status" value="1"/>
</dbReference>
<evidence type="ECO:0000256" key="11">
    <source>
        <dbReference type="HAMAP-Rule" id="MF_01588"/>
    </source>
</evidence>
<keyword evidence="5 11" id="KW-0227">DNA damage</keyword>
<dbReference type="PANTHER" id="PTHR23389:SF9">
    <property type="entry name" value="DNA LIGASE"/>
    <property type="match status" value="1"/>
</dbReference>
<accession>A0ABV2AX18</accession>
<dbReference type="InterPro" id="IPR041663">
    <property type="entry name" value="DisA/LigA_HHH"/>
</dbReference>
<feature type="binding site" evidence="11">
    <location>
        <begin position="84"/>
        <end position="85"/>
    </location>
    <ligand>
        <name>NAD(+)</name>
        <dbReference type="ChEBI" id="CHEBI:57540"/>
    </ligand>
</feature>
<evidence type="ECO:0000256" key="5">
    <source>
        <dbReference type="ARBA" id="ARBA00022763"/>
    </source>
</evidence>
<dbReference type="PROSITE" id="PS50172">
    <property type="entry name" value="BRCT"/>
    <property type="match status" value="1"/>
</dbReference>
<dbReference type="CDD" id="cd17748">
    <property type="entry name" value="BRCT_DNA_ligase_like"/>
    <property type="match status" value="1"/>
</dbReference>
<feature type="binding site" evidence="11">
    <location>
        <position position="316"/>
    </location>
    <ligand>
        <name>NAD(+)</name>
        <dbReference type="ChEBI" id="CHEBI:57540"/>
    </ligand>
</feature>
<keyword evidence="15" id="KW-1185">Reference proteome</keyword>
<evidence type="ECO:0000256" key="12">
    <source>
        <dbReference type="SAM" id="MobiDB-lite"/>
    </source>
</evidence>
<dbReference type="PANTHER" id="PTHR23389">
    <property type="entry name" value="CHROMOSOME TRANSMISSION FIDELITY FACTOR 18"/>
    <property type="match status" value="1"/>
</dbReference>
<feature type="binding site" evidence="11">
    <location>
        <position position="175"/>
    </location>
    <ligand>
        <name>NAD(+)</name>
        <dbReference type="ChEBI" id="CHEBI:57540"/>
    </ligand>
</feature>
<feature type="binding site" evidence="11">
    <location>
        <position position="432"/>
    </location>
    <ligand>
        <name>Zn(2+)</name>
        <dbReference type="ChEBI" id="CHEBI:29105"/>
    </ligand>
</feature>
<name>A0ABV2AX18_9GAMM</name>
<evidence type="ECO:0000256" key="7">
    <source>
        <dbReference type="ARBA" id="ARBA00022842"/>
    </source>
</evidence>
<dbReference type="GO" id="GO:0016874">
    <property type="term" value="F:ligase activity"/>
    <property type="evidence" value="ECO:0007669"/>
    <property type="project" value="UniProtKB-KW"/>
</dbReference>
<dbReference type="Gene3D" id="1.10.287.610">
    <property type="entry name" value="Helix hairpin bin"/>
    <property type="match status" value="1"/>
</dbReference>
<proteinExistence type="inferred from homology"/>
<feature type="binding site" evidence="11">
    <location>
        <position position="408"/>
    </location>
    <ligand>
        <name>Zn(2+)</name>
        <dbReference type="ChEBI" id="CHEBI:29105"/>
    </ligand>
</feature>
<evidence type="ECO:0000259" key="13">
    <source>
        <dbReference type="PROSITE" id="PS50172"/>
    </source>
</evidence>
<comment type="cofactor">
    <cofactor evidence="11">
        <name>Mg(2+)</name>
        <dbReference type="ChEBI" id="CHEBI:18420"/>
    </cofactor>
    <cofactor evidence="11">
        <name>Mn(2+)</name>
        <dbReference type="ChEBI" id="CHEBI:29035"/>
    </cofactor>
</comment>
<dbReference type="SUPFAM" id="SSF52113">
    <property type="entry name" value="BRCT domain"/>
    <property type="match status" value="1"/>
</dbReference>
<sequence>MSGQQATRERAQQLADELREHSQAYYRDDAPTISDAEYDRLFRELQAIESEHPEWVTPDSPTQRVGAPPSDKFESVDHATPMLSLGNCFDDDELAEFDRRARDAVDGGALAYCAEPKFDGTALNLRYENGVMLRATTRGDGITGEDITPNARTIRNLPLRLTGKDVPEFIEIRGEVVLARSRFEALNARLEEKGHKAFVNPRNAAAGSLRQLDSRITADRPLAFMAYGIGRVDGQTLPGSLFEQLQQLSAWGFTISEYVERVDGLEGCKGYYQAMAERRAGLDIEIDGCVFKVDDAATRDELGFVARAPRWAIARKFPAEETTTTLNSVEFQVGRTGALTPVAKLEPVFVGGVTVSNATLHNMDEIARKDIRIGDQVIVRRAGDVIPEVKALAKRGEQTTAIELPAGCPVCGSHVERVEGEAVARCTGGLVCAAQRREALKHFASRRALDIEGLGDRQIEAFVDEGLLESPADIFALHQHREALVEREGYGEKSVENLLASIESSKQTTLERFVFALGIREVGETMARDLARHFGTLEALQEEAAAYLARIKRAEDEHPDNRAARERLLTSEGLQAVPGVGSRVAHCIADFFSEQRNRDVIDALVAVGVQWESVRTESGAQPLSGKTFVLTGSMDSMTRGEAGERLEALGGRVTSSVSKKTDYVVAGASPGSKRDKAEKLGVTLLDEDGFLALLEDVEAG</sequence>
<evidence type="ECO:0000256" key="9">
    <source>
        <dbReference type="ARBA" id="ARBA00023204"/>
    </source>
</evidence>
<dbReference type="InterPro" id="IPR036420">
    <property type="entry name" value="BRCT_dom_sf"/>
</dbReference>
<dbReference type="InterPro" id="IPR013840">
    <property type="entry name" value="DNAligase_N"/>
</dbReference>
<keyword evidence="4 11" id="KW-0479">Metal-binding</keyword>
<gene>
    <name evidence="11" type="primary">ligA</name>
    <name evidence="14" type="ORF">SADO_01085</name>
</gene>
<feature type="binding site" evidence="11">
    <location>
        <position position="411"/>
    </location>
    <ligand>
        <name>Zn(2+)</name>
        <dbReference type="ChEBI" id="CHEBI:29105"/>
    </ligand>
</feature>
<keyword evidence="3 11" id="KW-0235">DNA replication</keyword>
<evidence type="ECO:0000256" key="1">
    <source>
        <dbReference type="ARBA" id="ARBA00004067"/>
    </source>
</evidence>
<dbReference type="PIRSF" id="PIRSF001604">
    <property type="entry name" value="LigA"/>
    <property type="match status" value="1"/>
</dbReference>
<feature type="binding site" evidence="11">
    <location>
        <position position="138"/>
    </location>
    <ligand>
        <name>NAD(+)</name>
        <dbReference type="ChEBI" id="CHEBI:57540"/>
    </ligand>
</feature>
<feature type="binding site" evidence="11">
    <location>
        <position position="292"/>
    </location>
    <ligand>
        <name>NAD(+)</name>
        <dbReference type="ChEBI" id="CHEBI:57540"/>
    </ligand>
</feature>
<dbReference type="EC" id="6.5.1.2" evidence="11"/>
<dbReference type="Gene3D" id="3.30.470.30">
    <property type="entry name" value="DNA ligase/mRNA capping enzyme"/>
    <property type="match status" value="1"/>
</dbReference>
<dbReference type="Pfam" id="PF03119">
    <property type="entry name" value="DNA_ligase_ZBD"/>
    <property type="match status" value="1"/>
</dbReference>
<dbReference type="NCBIfam" id="TIGR00575">
    <property type="entry name" value="dnlj"/>
    <property type="match status" value="1"/>
</dbReference>
<dbReference type="InterPro" id="IPR001357">
    <property type="entry name" value="BRCT_dom"/>
</dbReference>
<dbReference type="HAMAP" id="MF_01588">
    <property type="entry name" value="DNA_ligase_A"/>
    <property type="match status" value="1"/>
</dbReference>
<dbReference type="SUPFAM" id="SSF47781">
    <property type="entry name" value="RuvA domain 2-like"/>
    <property type="match status" value="1"/>
</dbReference>
<feature type="binding site" evidence="11">
    <location>
        <position position="115"/>
    </location>
    <ligand>
        <name>NAD(+)</name>
        <dbReference type="ChEBI" id="CHEBI:57540"/>
    </ligand>
</feature>
<dbReference type="SMART" id="SM00292">
    <property type="entry name" value="BRCT"/>
    <property type="match status" value="1"/>
</dbReference>
<dbReference type="InterPro" id="IPR004150">
    <property type="entry name" value="NAD_DNA_ligase_OB"/>
</dbReference>
<dbReference type="Gene3D" id="3.40.50.10190">
    <property type="entry name" value="BRCT domain"/>
    <property type="match status" value="1"/>
</dbReference>
<dbReference type="PROSITE" id="PS01056">
    <property type="entry name" value="DNA_LIGASE_N2"/>
    <property type="match status" value="1"/>
</dbReference>
<comment type="catalytic activity">
    <reaction evidence="10 11">
        <text>NAD(+) + (deoxyribonucleotide)n-3'-hydroxyl + 5'-phospho-(deoxyribonucleotide)m = (deoxyribonucleotide)n+m + AMP + beta-nicotinamide D-nucleotide.</text>
        <dbReference type="EC" id="6.5.1.2"/>
    </reaction>
</comment>
<keyword evidence="9 11" id="KW-0234">DNA repair</keyword>
<dbReference type="InterPro" id="IPR013839">
    <property type="entry name" value="DNAligase_adenylation"/>
</dbReference>
<evidence type="ECO:0000313" key="14">
    <source>
        <dbReference type="EMBL" id="MES1927807.1"/>
    </source>
</evidence>
<dbReference type="Pfam" id="PF01653">
    <property type="entry name" value="DNA_ligase_aden"/>
    <property type="match status" value="1"/>
</dbReference>
<evidence type="ECO:0000256" key="2">
    <source>
        <dbReference type="ARBA" id="ARBA00022598"/>
    </source>
</evidence>
<dbReference type="NCBIfam" id="NF005932">
    <property type="entry name" value="PRK07956.1"/>
    <property type="match status" value="1"/>
</dbReference>
<protein>
    <recommendedName>
        <fullName evidence="11">DNA ligase</fullName>
        <ecNumber evidence="11">6.5.1.2</ecNumber>
    </recommendedName>
    <alternativeName>
        <fullName evidence="11">Polydeoxyribonucleotide synthase [NAD(+)]</fullName>
    </alternativeName>
</protein>
<organism evidence="14 15">
    <name type="scientific">Salinisphaera dokdonensis CL-ES53</name>
    <dbReference type="NCBI Taxonomy" id="1304272"/>
    <lineage>
        <taxon>Bacteria</taxon>
        <taxon>Pseudomonadati</taxon>
        <taxon>Pseudomonadota</taxon>
        <taxon>Gammaproteobacteria</taxon>
        <taxon>Salinisphaerales</taxon>
        <taxon>Salinisphaeraceae</taxon>
        <taxon>Salinisphaera</taxon>
    </lineage>
</organism>
<dbReference type="Gene3D" id="2.40.50.140">
    <property type="entry name" value="Nucleic acid-binding proteins"/>
    <property type="match status" value="1"/>
</dbReference>
<dbReference type="Proteomes" id="UP001460888">
    <property type="component" value="Unassembled WGS sequence"/>
</dbReference>
<comment type="caution">
    <text evidence="11">Lacks conserved residue(s) required for the propagation of feature annotation.</text>
</comment>
<keyword evidence="6 11" id="KW-0862">Zinc</keyword>
<evidence type="ECO:0000256" key="3">
    <source>
        <dbReference type="ARBA" id="ARBA00022705"/>
    </source>
</evidence>
<dbReference type="SUPFAM" id="SSF56091">
    <property type="entry name" value="DNA ligase/mRNA capping enzyme, catalytic domain"/>
    <property type="match status" value="1"/>
</dbReference>
<keyword evidence="7 11" id="KW-0460">Magnesium</keyword>
<feature type="region of interest" description="Disordered" evidence="12">
    <location>
        <begin position="1"/>
        <end position="31"/>
    </location>
</feature>
<dbReference type="InterPro" id="IPR001679">
    <property type="entry name" value="DNA_ligase"/>
</dbReference>
<dbReference type="Pfam" id="PF00533">
    <property type="entry name" value="BRCT"/>
    <property type="match status" value="1"/>
</dbReference>
<evidence type="ECO:0000256" key="10">
    <source>
        <dbReference type="ARBA" id="ARBA00034005"/>
    </source>
</evidence>
<feature type="domain" description="BRCT" evidence="13">
    <location>
        <begin position="618"/>
        <end position="700"/>
    </location>
</feature>
<dbReference type="CDD" id="cd00114">
    <property type="entry name" value="LIGANc"/>
    <property type="match status" value="1"/>
</dbReference>
<dbReference type="Pfam" id="PF12826">
    <property type="entry name" value="HHH_2"/>
    <property type="match status" value="1"/>
</dbReference>
<reference evidence="14 15" key="1">
    <citation type="submission" date="2013-03" db="EMBL/GenBank/DDBJ databases">
        <title>Salinisphaera dokdonensis CL-ES53 Genome Sequencing.</title>
        <authorList>
            <person name="Li C."/>
            <person name="Lai Q."/>
            <person name="Shao Z."/>
        </authorList>
    </citation>
    <scope>NUCLEOTIDE SEQUENCE [LARGE SCALE GENOMIC DNA]</scope>
    <source>
        <strain evidence="14 15">CL-ES53</strain>
    </source>
</reference>
<dbReference type="RefSeq" id="WP_353108502.1">
    <property type="nucleotide sequence ID" value="NZ_APND01000001.1"/>
</dbReference>
<dbReference type="Pfam" id="PF03120">
    <property type="entry name" value="OB_DNA_ligase"/>
    <property type="match status" value="1"/>
</dbReference>
<feature type="region of interest" description="Disordered" evidence="12">
    <location>
        <begin position="50"/>
        <end position="72"/>
    </location>
</feature>
<keyword evidence="11" id="KW-0464">Manganese</keyword>